<dbReference type="InterPro" id="IPR019734">
    <property type="entry name" value="TPR_rpt"/>
</dbReference>
<dbReference type="EMBL" id="BAABCR010000015">
    <property type="protein sequence ID" value="GAA4034679.1"/>
    <property type="molecule type" value="Genomic_DNA"/>
</dbReference>
<dbReference type="Pfam" id="PF07730">
    <property type="entry name" value="HisKA_3"/>
    <property type="match status" value="1"/>
</dbReference>
<dbReference type="InterPro" id="IPR050482">
    <property type="entry name" value="Sensor_HK_TwoCompSys"/>
</dbReference>
<dbReference type="InterPro" id="IPR011990">
    <property type="entry name" value="TPR-like_helical_dom_sf"/>
</dbReference>
<dbReference type="InterPro" id="IPR005467">
    <property type="entry name" value="His_kinase_dom"/>
</dbReference>
<dbReference type="PROSITE" id="PS51257">
    <property type="entry name" value="PROKAR_LIPOPROTEIN"/>
    <property type="match status" value="1"/>
</dbReference>
<comment type="caution">
    <text evidence="12">The sequence shown here is derived from an EMBL/GenBank/DDBJ whole genome shotgun (WGS) entry which is preliminary data.</text>
</comment>
<dbReference type="PANTHER" id="PTHR24421">
    <property type="entry name" value="NITRATE/NITRITE SENSOR PROTEIN NARX-RELATED"/>
    <property type="match status" value="1"/>
</dbReference>
<dbReference type="RefSeq" id="WP_324689642.1">
    <property type="nucleotide sequence ID" value="NZ_BAABCR010000015.1"/>
</dbReference>
<dbReference type="Proteomes" id="UP001500968">
    <property type="component" value="Unassembled WGS sequence"/>
</dbReference>
<dbReference type="Gene3D" id="1.20.5.1930">
    <property type="match status" value="1"/>
</dbReference>
<accession>A0ABP7U2D4</accession>
<feature type="transmembrane region" description="Helical" evidence="10">
    <location>
        <begin position="420"/>
        <end position="437"/>
    </location>
</feature>
<proteinExistence type="predicted"/>
<keyword evidence="5" id="KW-0547">Nucleotide-binding</keyword>
<dbReference type="Gene3D" id="1.25.40.10">
    <property type="entry name" value="Tetratricopeptide repeat domain"/>
    <property type="match status" value="2"/>
</dbReference>
<evidence type="ECO:0000256" key="10">
    <source>
        <dbReference type="SAM" id="Phobius"/>
    </source>
</evidence>
<evidence type="ECO:0000256" key="7">
    <source>
        <dbReference type="ARBA" id="ARBA00022840"/>
    </source>
</evidence>
<dbReference type="Gene3D" id="3.30.565.10">
    <property type="entry name" value="Histidine kinase-like ATPase, C-terminal domain"/>
    <property type="match status" value="1"/>
</dbReference>
<evidence type="ECO:0000256" key="8">
    <source>
        <dbReference type="ARBA" id="ARBA00023012"/>
    </source>
</evidence>
<dbReference type="CDD" id="cd16917">
    <property type="entry name" value="HATPase_UhpB-NarQ-NarX-like"/>
    <property type="match status" value="1"/>
</dbReference>
<evidence type="ECO:0000256" key="1">
    <source>
        <dbReference type="ARBA" id="ARBA00000085"/>
    </source>
</evidence>
<keyword evidence="4" id="KW-0808">Transferase</keyword>
<dbReference type="Pfam" id="PF02518">
    <property type="entry name" value="HATPase_c"/>
    <property type="match status" value="1"/>
</dbReference>
<dbReference type="SUPFAM" id="SSF48452">
    <property type="entry name" value="TPR-like"/>
    <property type="match status" value="2"/>
</dbReference>
<dbReference type="PROSITE" id="PS50109">
    <property type="entry name" value="HIS_KIN"/>
    <property type="match status" value="1"/>
</dbReference>
<name>A0ABP7U2D4_9FLAO</name>
<evidence type="ECO:0000256" key="2">
    <source>
        <dbReference type="ARBA" id="ARBA00012438"/>
    </source>
</evidence>
<evidence type="ECO:0000256" key="9">
    <source>
        <dbReference type="PROSITE-ProRule" id="PRU00339"/>
    </source>
</evidence>
<dbReference type="EC" id="2.7.13.3" evidence="2"/>
<evidence type="ECO:0000256" key="3">
    <source>
        <dbReference type="ARBA" id="ARBA00022553"/>
    </source>
</evidence>
<keyword evidence="10" id="KW-0812">Transmembrane</keyword>
<reference evidence="13" key="1">
    <citation type="journal article" date="2019" name="Int. J. Syst. Evol. Microbiol.">
        <title>The Global Catalogue of Microorganisms (GCM) 10K type strain sequencing project: providing services to taxonomists for standard genome sequencing and annotation.</title>
        <authorList>
            <consortium name="The Broad Institute Genomics Platform"/>
            <consortium name="The Broad Institute Genome Sequencing Center for Infectious Disease"/>
            <person name="Wu L."/>
            <person name="Ma J."/>
        </authorList>
    </citation>
    <scope>NUCLEOTIDE SEQUENCE [LARGE SCALE GENOMIC DNA]</scope>
    <source>
        <strain evidence="13">JCM 17064</strain>
    </source>
</reference>
<organism evidence="12 13">
    <name type="scientific">Flavobacterium cheonhonense</name>
    <dbReference type="NCBI Taxonomy" id="706185"/>
    <lineage>
        <taxon>Bacteria</taxon>
        <taxon>Pseudomonadati</taxon>
        <taxon>Bacteroidota</taxon>
        <taxon>Flavobacteriia</taxon>
        <taxon>Flavobacteriales</taxon>
        <taxon>Flavobacteriaceae</taxon>
        <taxon>Flavobacterium</taxon>
    </lineage>
</organism>
<dbReference type="PANTHER" id="PTHR24421:SF10">
    <property type="entry name" value="NITRATE_NITRITE SENSOR PROTEIN NARQ"/>
    <property type="match status" value="1"/>
</dbReference>
<dbReference type="InterPro" id="IPR011712">
    <property type="entry name" value="Sig_transdc_His_kin_sub3_dim/P"/>
</dbReference>
<evidence type="ECO:0000313" key="13">
    <source>
        <dbReference type="Proteomes" id="UP001500968"/>
    </source>
</evidence>
<feature type="domain" description="Histidine kinase" evidence="11">
    <location>
        <begin position="481"/>
        <end position="675"/>
    </location>
</feature>
<protein>
    <recommendedName>
        <fullName evidence="2">histidine kinase</fullName>
        <ecNumber evidence="2">2.7.13.3</ecNumber>
    </recommendedName>
</protein>
<feature type="repeat" description="TPR" evidence="9">
    <location>
        <begin position="237"/>
        <end position="270"/>
    </location>
</feature>
<keyword evidence="8" id="KW-0902">Two-component regulatory system</keyword>
<evidence type="ECO:0000313" key="12">
    <source>
        <dbReference type="EMBL" id="GAA4034679.1"/>
    </source>
</evidence>
<gene>
    <name evidence="12" type="ORF">GCM10022386_19480</name>
</gene>
<keyword evidence="3" id="KW-0597">Phosphoprotein</keyword>
<keyword evidence="6" id="KW-0418">Kinase</keyword>
<evidence type="ECO:0000256" key="6">
    <source>
        <dbReference type="ARBA" id="ARBA00022777"/>
    </source>
</evidence>
<dbReference type="InterPro" id="IPR003594">
    <property type="entry name" value="HATPase_dom"/>
</dbReference>
<keyword evidence="10" id="KW-0472">Membrane</keyword>
<keyword evidence="9" id="KW-0802">TPR repeat</keyword>
<dbReference type="Pfam" id="PF13181">
    <property type="entry name" value="TPR_8"/>
    <property type="match status" value="2"/>
</dbReference>
<dbReference type="PROSITE" id="PS50005">
    <property type="entry name" value="TPR"/>
    <property type="match status" value="1"/>
</dbReference>
<dbReference type="SUPFAM" id="SSF55874">
    <property type="entry name" value="ATPase domain of HSP90 chaperone/DNA topoisomerase II/histidine kinase"/>
    <property type="match status" value="1"/>
</dbReference>
<evidence type="ECO:0000256" key="4">
    <source>
        <dbReference type="ARBA" id="ARBA00022679"/>
    </source>
</evidence>
<keyword evidence="7" id="KW-0067">ATP-binding</keyword>
<keyword evidence="13" id="KW-1185">Reference proteome</keyword>
<comment type="catalytic activity">
    <reaction evidence="1">
        <text>ATP + protein L-histidine = ADP + protein N-phospho-L-histidine.</text>
        <dbReference type="EC" id="2.7.13.3"/>
    </reaction>
</comment>
<dbReference type="SMART" id="SM00028">
    <property type="entry name" value="TPR"/>
    <property type="match status" value="5"/>
</dbReference>
<sequence length="684" mass="78877">MKTKIFYITILYFIIFLSCSKDRKEFSSSNSVTIETINKTLASSKKENNPKVKKALIDSIFRNIQYSKNSKELRNTLSDVVFEYYFLKSFKDIDKSSQLLLQLSKSSKDSTNLAVAYRSRAFYFNNIKNIDSSFNYYLKAEKIYSLLKDKNNYANVLLNKGLVQYKGGDNLGAELSLTKAYNIFSELKDDLRLFNTLIALGNVADELNEYEKSIVYYSKALDKAFELSKTDNVLNPSICYNNLGFVYIRQKNYNKAMENFKKGLKNLKVDDDPDLYASLVDNLAYCKMKTNDFTGLPQMFFKSLKIRDSIQSRPNIILSNIHLSQYFYLKNDKVKAIAYANKALFLSEKDKNPLDLLASLHQAAEVDSRKAIEYNRKYITLSDSLQVAERKSKDRFARIQLETDEIIQENQGLAEKNRNLLYVFVVTFILVVLLFVVRAQRARTRELLYKQAQQKANEDIYNLMMSQQAIIDESRSKEKKRLAQDLHDGVLGRMFGLRLNLDSLNSSTDEEAVQKRFELLNELKTIEQDIREISHDLNREKQVLINNFVSIVHNLLEEQKNAFDAEVNYTIDNTVNWDKIGNAIKINLYRILQEGLQNINKYANAKNISVEIKGDEENVYLKIKDDGVGFDVNRKSKGIGMQNMISRTHDCKGIIDITSKKDEGTKIVITIPIETKQPTTIPQE</sequence>
<dbReference type="InterPro" id="IPR036890">
    <property type="entry name" value="HATPase_C_sf"/>
</dbReference>
<evidence type="ECO:0000259" key="11">
    <source>
        <dbReference type="PROSITE" id="PS50109"/>
    </source>
</evidence>
<evidence type="ECO:0000256" key="5">
    <source>
        <dbReference type="ARBA" id="ARBA00022741"/>
    </source>
</evidence>
<dbReference type="SMART" id="SM00387">
    <property type="entry name" value="HATPase_c"/>
    <property type="match status" value="1"/>
</dbReference>
<keyword evidence="10" id="KW-1133">Transmembrane helix</keyword>